<comment type="caution">
    <text evidence="1">The sequence shown here is derived from an EMBL/GenBank/DDBJ whole genome shotgun (WGS) entry which is preliminary data.</text>
</comment>
<accession>A0A4Q1DC39</accession>
<gene>
    <name evidence="1" type="ORF">ESB13_09605</name>
</gene>
<reference evidence="1 2" key="1">
    <citation type="submission" date="2019-01" db="EMBL/GenBank/DDBJ databases">
        <title>Filimonas sp. strain TTM-71.</title>
        <authorList>
            <person name="Chen W.-M."/>
        </authorList>
    </citation>
    <scope>NUCLEOTIDE SEQUENCE [LARGE SCALE GENOMIC DNA]</scope>
    <source>
        <strain evidence="1 2">TTM-71</strain>
    </source>
</reference>
<keyword evidence="2" id="KW-1185">Reference proteome</keyword>
<protein>
    <submittedName>
        <fullName evidence="1">Uncharacterized protein</fullName>
    </submittedName>
</protein>
<dbReference type="EMBL" id="SDHZ01000001">
    <property type="protein sequence ID" value="RXK87017.1"/>
    <property type="molecule type" value="Genomic_DNA"/>
</dbReference>
<name>A0A4Q1DC39_9BACT</name>
<sequence length="171" mass="20275">MFNPFLQFDPRLIQRFREANRRWLISQSYDRGNSVIGAQDKTALLFSDYQDKGLAIVHLDALKAKKLKDRFAVLIDLEFEQHRDRIKAILQPDSGYSVFTSYTSDNKLLQKQLDNYLAKHVERYIKEATSWRISRDSRLRPTLQVIFGELFVTIKFGREQRQVRLSDIEKY</sequence>
<organism evidence="1 2">
    <name type="scientific">Filimonas effusa</name>
    <dbReference type="NCBI Taxonomy" id="2508721"/>
    <lineage>
        <taxon>Bacteria</taxon>
        <taxon>Pseudomonadati</taxon>
        <taxon>Bacteroidota</taxon>
        <taxon>Chitinophagia</taxon>
        <taxon>Chitinophagales</taxon>
        <taxon>Chitinophagaceae</taxon>
        <taxon>Filimonas</taxon>
    </lineage>
</organism>
<dbReference type="RefSeq" id="WP_129002767.1">
    <property type="nucleotide sequence ID" value="NZ_SDHZ01000001.1"/>
</dbReference>
<dbReference type="Proteomes" id="UP000290545">
    <property type="component" value="Unassembled WGS sequence"/>
</dbReference>
<proteinExistence type="predicted"/>
<dbReference type="OrthoDB" id="678195at2"/>
<evidence type="ECO:0000313" key="1">
    <source>
        <dbReference type="EMBL" id="RXK87017.1"/>
    </source>
</evidence>
<evidence type="ECO:0000313" key="2">
    <source>
        <dbReference type="Proteomes" id="UP000290545"/>
    </source>
</evidence>
<dbReference type="AlphaFoldDB" id="A0A4Q1DC39"/>